<name>A0AAJ1BDD4_9ACTO</name>
<evidence type="ECO:0000313" key="5">
    <source>
        <dbReference type="Proteomes" id="UP001200537"/>
    </source>
</evidence>
<accession>A0AAJ1BDD4</accession>
<sequence>MLIPLADLSDPRVRDFTQLKDVNLRKSLEAKHGLYLAESFSVISRALAAGHRPRSVLTSEHWLDRLQETLGERASDIPIFVAEDKQIVRLTGFSMHRGAIAAMERPALPELGTVLEGARAVLILEDLVDHTNVGAAIRSAAAMGFDAILTSPHCADPLYRRAVRVSMGTVFSLPWTRIDQWPDTSALKEHGFTVAGLALSEQAISLPDFCAYLQGEVAQGLKPKVALVLGTEGPGMSEPALNQCDQLVKIPLSHGVDSLNVAAAGAVACYAVSQALAAKPDRFTPPSSVS</sequence>
<dbReference type="GO" id="GO:0032259">
    <property type="term" value="P:methylation"/>
    <property type="evidence" value="ECO:0007669"/>
    <property type="project" value="UniProtKB-KW"/>
</dbReference>
<evidence type="ECO:0000256" key="2">
    <source>
        <dbReference type="ARBA" id="ARBA00022679"/>
    </source>
</evidence>
<dbReference type="Proteomes" id="UP001200537">
    <property type="component" value="Unassembled WGS sequence"/>
</dbReference>
<proteinExistence type="predicted"/>
<dbReference type="PANTHER" id="PTHR43191">
    <property type="entry name" value="RRNA METHYLTRANSFERASE 3"/>
    <property type="match status" value="1"/>
</dbReference>
<dbReference type="PANTHER" id="PTHR43191:SF12">
    <property type="entry name" value="RRNA METHYLASE"/>
    <property type="match status" value="1"/>
</dbReference>
<dbReference type="InterPro" id="IPR029028">
    <property type="entry name" value="Alpha/beta_knot_MTases"/>
</dbReference>
<dbReference type="Gene3D" id="3.40.1280.10">
    <property type="match status" value="1"/>
</dbReference>
<reference evidence="4" key="1">
    <citation type="submission" date="2022-01" db="EMBL/GenBank/DDBJ databases">
        <title>Collection of gut derived symbiotic bacterial strains cultured from healthy donors.</title>
        <authorList>
            <person name="Lin H."/>
            <person name="Kohout C."/>
            <person name="Waligurski E."/>
            <person name="Pamer E.G."/>
        </authorList>
    </citation>
    <scope>NUCLEOTIDE SEQUENCE</scope>
    <source>
        <strain evidence="4">DFI.7.46</strain>
    </source>
</reference>
<dbReference type="GO" id="GO:0006396">
    <property type="term" value="P:RNA processing"/>
    <property type="evidence" value="ECO:0007669"/>
    <property type="project" value="InterPro"/>
</dbReference>
<keyword evidence="1 4" id="KW-0489">Methyltransferase</keyword>
<dbReference type="AlphaFoldDB" id="A0AAJ1BDD4"/>
<dbReference type="Pfam" id="PF00588">
    <property type="entry name" value="SpoU_methylase"/>
    <property type="match status" value="1"/>
</dbReference>
<dbReference type="GO" id="GO:0008173">
    <property type="term" value="F:RNA methyltransferase activity"/>
    <property type="evidence" value="ECO:0007669"/>
    <property type="project" value="InterPro"/>
</dbReference>
<protein>
    <submittedName>
        <fullName evidence="4">RNA methyltransferase</fullName>
    </submittedName>
</protein>
<dbReference type="SUPFAM" id="SSF55315">
    <property type="entry name" value="L30e-like"/>
    <property type="match status" value="1"/>
</dbReference>
<dbReference type="CDD" id="cd18095">
    <property type="entry name" value="SpoU-like_rRNA-MTase"/>
    <property type="match status" value="1"/>
</dbReference>
<dbReference type="InterPro" id="IPR001537">
    <property type="entry name" value="SpoU_MeTrfase"/>
</dbReference>
<evidence type="ECO:0000313" key="4">
    <source>
        <dbReference type="EMBL" id="MCG4617930.1"/>
    </source>
</evidence>
<dbReference type="Gene3D" id="3.30.1330.30">
    <property type="match status" value="1"/>
</dbReference>
<dbReference type="SUPFAM" id="SSF75217">
    <property type="entry name" value="alpha/beta knot"/>
    <property type="match status" value="1"/>
</dbReference>
<comment type="caution">
    <text evidence="4">The sequence shown here is derived from an EMBL/GenBank/DDBJ whole genome shotgun (WGS) entry which is preliminary data.</text>
</comment>
<evidence type="ECO:0000259" key="3">
    <source>
        <dbReference type="Pfam" id="PF00588"/>
    </source>
</evidence>
<dbReference type="InterPro" id="IPR029064">
    <property type="entry name" value="Ribosomal_eL30-like_sf"/>
</dbReference>
<gene>
    <name evidence="4" type="ORF">L0M99_05420</name>
</gene>
<dbReference type="GO" id="GO:0003723">
    <property type="term" value="F:RNA binding"/>
    <property type="evidence" value="ECO:0007669"/>
    <property type="project" value="InterPro"/>
</dbReference>
<feature type="domain" description="tRNA/rRNA methyltransferase SpoU type" evidence="3">
    <location>
        <begin position="121"/>
        <end position="270"/>
    </location>
</feature>
<evidence type="ECO:0000256" key="1">
    <source>
        <dbReference type="ARBA" id="ARBA00022603"/>
    </source>
</evidence>
<dbReference type="EMBL" id="JAKNHJ010000009">
    <property type="protein sequence ID" value="MCG4617930.1"/>
    <property type="molecule type" value="Genomic_DNA"/>
</dbReference>
<dbReference type="InterPro" id="IPR051259">
    <property type="entry name" value="rRNA_Methyltransferase"/>
</dbReference>
<dbReference type="InterPro" id="IPR029026">
    <property type="entry name" value="tRNA_m1G_MTases_N"/>
</dbReference>
<organism evidence="4 5">
    <name type="scientific">Varibaculum cambriense</name>
    <dbReference type="NCBI Taxonomy" id="184870"/>
    <lineage>
        <taxon>Bacteria</taxon>
        <taxon>Bacillati</taxon>
        <taxon>Actinomycetota</taxon>
        <taxon>Actinomycetes</taxon>
        <taxon>Actinomycetales</taxon>
        <taxon>Actinomycetaceae</taxon>
        <taxon>Varibaculum</taxon>
    </lineage>
</organism>
<keyword evidence="2" id="KW-0808">Transferase</keyword>
<dbReference type="RefSeq" id="WP_238128011.1">
    <property type="nucleotide sequence ID" value="NZ_JAHAIN010000005.1"/>
</dbReference>